<organism evidence="1 2">
    <name type="scientific">Actinoplanes campanulatus</name>
    <dbReference type="NCBI Taxonomy" id="113559"/>
    <lineage>
        <taxon>Bacteria</taxon>
        <taxon>Bacillati</taxon>
        <taxon>Actinomycetota</taxon>
        <taxon>Actinomycetes</taxon>
        <taxon>Micromonosporales</taxon>
        <taxon>Micromonosporaceae</taxon>
        <taxon>Actinoplanes</taxon>
    </lineage>
</organism>
<proteinExistence type="predicted"/>
<accession>A0A7W5FJQ5</accession>
<evidence type="ECO:0000313" key="1">
    <source>
        <dbReference type="EMBL" id="MBB3101048.1"/>
    </source>
</evidence>
<name>A0A7W5FJQ5_9ACTN</name>
<dbReference type="RefSeq" id="WP_183227255.1">
    <property type="nucleotide sequence ID" value="NZ_BMPW01000037.1"/>
</dbReference>
<comment type="caution">
    <text evidence="1">The sequence shown here is derived from an EMBL/GenBank/DDBJ whole genome shotgun (WGS) entry which is preliminary data.</text>
</comment>
<gene>
    <name evidence="1" type="ORF">FHR83_008776</name>
</gene>
<reference evidence="1 2" key="1">
    <citation type="submission" date="2020-08" db="EMBL/GenBank/DDBJ databases">
        <title>Genomic Encyclopedia of Type Strains, Phase III (KMG-III): the genomes of soil and plant-associated and newly described type strains.</title>
        <authorList>
            <person name="Whitman W."/>
        </authorList>
    </citation>
    <scope>NUCLEOTIDE SEQUENCE [LARGE SCALE GENOMIC DNA]</scope>
    <source>
        <strain evidence="1 2">CECT 3287</strain>
    </source>
</reference>
<evidence type="ECO:0000313" key="2">
    <source>
        <dbReference type="Proteomes" id="UP000590749"/>
    </source>
</evidence>
<dbReference type="Proteomes" id="UP000590749">
    <property type="component" value="Unassembled WGS sequence"/>
</dbReference>
<keyword evidence="2" id="KW-1185">Reference proteome</keyword>
<dbReference type="AlphaFoldDB" id="A0A7W5FJQ5"/>
<dbReference type="EMBL" id="JACHXF010000032">
    <property type="protein sequence ID" value="MBB3101048.1"/>
    <property type="molecule type" value="Genomic_DNA"/>
</dbReference>
<protein>
    <submittedName>
        <fullName evidence="1">Uncharacterized protein</fullName>
    </submittedName>
</protein>
<sequence>MSVQFAGKPVATALTVAPGSPSAGTMSSVAGDPAGAAVAGLLKASVVGTLNTAASAAMSANRRPGLSEFTAVQLLSA</sequence>